<feature type="chain" id="PRO_5043959686" evidence="1">
    <location>
        <begin position="26"/>
        <end position="201"/>
    </location>
</feature>
<keyword evidence="3" id="KW-1185">Reference proteome</keyword>
<feature type="signal peptide" evidence="1">
    <location>
        <begin position="1"/>
        <end position="25"/>
    </location>
</feature>
<gene>
    <name evidence="2" type="ORF">KMW28_26435</name>
</gene>
<dbReference type="EMBL" id="CP076133">
    <property type="protein sequence ID" value="QWG04436.1"/>
    <property type="molecule type" value="Genomic_DNA"/>
</dbReference>
<keyword evidence="1" id="KW-0732">Signal</keyword>
<evidence type="ECO:0000256" key="1">
    <source>
        <dbReference type="SAM" id="SignalP"/>
    </source>
</evidence>
<evidence type="ECO:0000313" key="3">
    <source>
        <dbReference type="Proteomes" id="UP000678679"/>
    </source>
</evidence>
<dbReference type="KEGG" id="fya:KMW28_26435"/>
<evidence type="ECO:0000313" key="2">
    <source>
        <dbReference type="EMBL" id="QWG04436.1"/>
    </source>
</evidence>
<dbReference type="Proteomes" id="UP000678679">
    <property type="component" value="Chromosome 2"/>
</dbReference>
<dbReference type="RefSeq" id="WP_169663897.1">
    <property type="nucleotide sequence ID" value="NZ_CP076133.1"/>
</dbReference>
<accession>A0AAX1NDD6</accession>
<name>A0AAX1NDD6_9BACT</name>
<proteinExistence type="predicted"/>
<sequence>MLIQSIKLKLLFFLFSFVITVQSYAQDYKAIQIDLEKIAQENIEIRNQVVPTMRKYGYASFKMDSLNTEIQKFDSMALSKATFIIDTYGWLGKDKIGDTANQALFTIIQHAQDKEIRMKYFPLLESSALKGESELWEMASMKDRMLVENGEKQLYGTQSKLVDGKVELYPVEDAENLNKRRRKVGIKKMKSSEIKEILLNN</sequence>
<organism evidence="2 3">
    <name type="scientific">Flammeovirga yaeyamensis</name>
    <dbReference type="NCBI Taxonomy" id="367791"/>
    <lineage>
        <taxon>Bacteria</taxon>
        <taxon>Pseudomonadati</taxon>
        <taxon>Bacteroidota</taxon>
        <taxon>Cytophagia</taxon>
        <taxon>Cytophagales</taxon>
        <taxon>Flammeovirgaceae</taxon>
        <taxon>Flammeovirga</taxon>
    </lineage>
</organism>
<dbReference type="AlphaFoldDB" id="A0AAX1NDD6"/>
<reference evidence="2 3" key="1">
    <citation type="submission" date="2021-05" db="EMBL/GenBank/DDBJ databases">
        <title>Comparative genomic studies on the polysaccharide-degrading batcterial strains of the Flammeovirga genus.</title>
        <authorList>
            <person name="Zewei F."/>
            <person name="Zheng Z."/>
            <person name="Yu L."/>
            <person name="Ruyue G."/>
            <person name="Yanhong M."/>
            <person name="Yuanyuan C."/>
            <person name="Jingyan G."/>
            <person name="Wenjun H."/>
        </authorList>
    </citation>
    <scope>NUCLEOTIDE SEQUENCE [LARGE SCALE GENOMIC DNA]</scope>
    <source>
        <strain evidence="2 3">NBRC:100898</strain>
    </source>
</reference>
<protein>
    <submittedName>
        <fullName evidence="2">Uncharacterized protein</fullName>
    </submittedName>
</protein>
<dbReference type="Pfam" id="PF20329">
    <property type="entry name" value="DUF6624"/>
    <property type="match status" value="1"/>
</dbReference>
<dbReference type="InterPro" id="IPR046732">
    <property type="entry name" value="DUF6624"/>
</dbReference>